<evidence type="ECO:0000256" key="3">
    <source>
        <dbReference type="ARBA" id="ARBA00022490"/>
    </source>
</evidence>
<evidence type="ECO:0000313" key="5">
    <source>
        <dbReference type="EMBL" id="WIX80432.1"/>
    </source>
</evidence>
<sequence>MKIIDRPVRLPRPVFLVAWTVAELGEPPIVVGPDQTYRTDEADATLRRRALDALYDLGLATSAGELTAQWRATLEVLANPAREMYSWSNFRDGEDDGAILVAESGRDAVRLITDHRVVQLDPIPAREAAEHLVDALPTRPPARLAAMSVPKAHFEDVGRDYESDNPLTEMSHEADELRRLMRAGRDAAHQLYVATRDDAGRRTRSTPMSVLDLTGRGRVLTFVGNTNGEARINLHPGHRAHLIEALHLASNALG</sequence>
<evidence type="ECO:0000256" key="2">
    <source>
        <dbReference type="ARBA" id="ARBA00006411"/>
    </source>
</evidence>
<evidence type="ECO:0000256" key="4">
    <source>
        <dbReference type="ARBA" id="ARBA00023186"/>
    </source>
</evidence>
<organism evidence="5 6">
    <name type="scientific">Amycolatopsis carbonis</name>
    <dbReference type="NCBI Taxonomy" id="715471"/>
    <lineage>
        <taxon>Bacteria</taxon>
        <taxon>Bacillati</taxon>
        <taxon>Actinomycetota</taxon>
        <taxon>Actinomycetes</taxon>
        <taxon>Pseudonocardiales</taxon>
        <taxon>Pseudonocardiaceae</taxon>
        <taxon>Amycolatopsis</taxon>
    </lineage>
</organism>
<proteinExistence type="inferred from homology"/>
<keyword evidence="4" id="KW-0143">Chaperone</keyword>
<dbReference type="Pfam" id="PF14011">
    <property type="entry name" value="ESX-1_EspG"/>
    <property type="match status" value="1"/>
</dbReference>
<protein>
    <submittedName>
        <fullName evidence="5">ESX secretion-associated protein EspG</fullName>
    </submittedName>
</protein>
<keyword evidence="6" id="KW-1185">Reference proteome</keyword>
<dbReference type="EMBL" id="CP127294">
    <property type="protein sequence ID" value="WIX80432.1"/>
    <property type="molecule type" value="Genomic_DNA"/>
</dbReference>
<evidence type="ECO:0000256" key="1">
    <source>
        <dbReference type="ARBA" id="ARBA00004496"/>
    </source>
</evidence>
<dbReference type="KEGG" id="acab:QRX50_06540"/>
<name>A0A9Y2IIJ9_9PSEU</name>
<keyword evidence="3" id="KW-0963">Cytoplasm</keyword>
<evidence type="ECO:0000313" key="6">
    <source>
        <dbReference type="Proteomes" id="UP001236014"/>
    </source>
</evidence>
<dbReference type="RefSeq" id="WP_285971062.1">
    <property type="nucleotide sequence ID" value="NZ_CP127294.1"/>
</dbReference>
<reference evidence="5 6" key="1">
    <citation type="submission" date="2023-06" db="EMBL/GenBank/DDBJ databases">
        <authorList>
            <person name="Oyuntsetseg B."/>
            <person name="Kim S.B."/>
        </authorList>
    </citation>
    <scope>NUCLEOTIDE SEQUENCE [LARGE SCALE GENOMIC DNA]</scope>
    <source>
        <strain evidence="5 6">2-15</strain>
    </source>
</reference>
<accession>A0A9Y2IIJ9</accession>
<gene>
    <name evidence="5" type="ORF">QRX50_06540</name>
</gene>
<comment type="similarity">
    <text evidence="2">Belongs to the EspG family.</text>
</comment>
<dbReference type="Proteomes" id="UP001236014">
    <property type="component" value="Chromosome"/>
</dbReference>
<dbReference type="InterPro" id="IPR025734">
    <property type="entry name" value="EspG"/>
</dbReference>
<dbReference type="AlphaFoldDB" id="A0A9Y2IIJ9"/>
<comment type="subcellular location">
    <subcellularLocation>
        <location evidence="1">Cytoplasm</location>
    </subcellularLocation>
</comment>